<reference evidence="2" key="1">
    <citation type="submission" date="2021-06" db="EMBL/GenBank/DDBJ databases">
        <authorList>
            <person name="Kallberg Y."/>
            <person name="Tangrot J."/>
            <person name="Rosling A."/>
        </authorList>
    </citation>
    <scope>NUCLEOTIDE SEQUENCE</scope>
    <source>
        <strain evidence="2">87-6 pot B 2015</strain>
    </source>
</reference>
<dbReference type="Pfam" id="PF00069">
    <property type="entry name" value="Pkinase"/>
    <property type="match status" value="1"/>
</dbReference>
<dbReference type="EMBL" id="CAJVPP010010472">
    <property type="protein sequence ID" value="CAG8710411.1"/>
    <property type="molecule type" value="Genomic_DNA"/>
</dbReference>
<dbReference type="Proteomes" id="UP000789375">
    <property type="component" value="Unassembled WGS sequence"/>
</dbReference>
<dbReference type="SUPFAM" id="SSF56112">
    <property type="entry name" value="Protein kinase-like (PK-like)"/>
    <property type="match status" value="1"/>
</dbReference>
<dbReference type="InterPro" id="IPR008266">
    <property type="entry name" value="Tyr_kinase_AS"/>
</dbReference>
<dbReference type="GO" id="GO:0005524">
    <property type="term" value="F:ATP binding"/>
    <property type="evidence" value="ECO:0007669"/>
    <property type="project" value="InterPro"/>
</dbReference>
<dbReference type="Gene3D" id="3.30.200.20">
    <property type="entry name" value="Phosphorylase Kinase, domain 1"/>
    <property type="match status" value="1"/>
</dbReference>
<name>A0A9N9N8E7_FUNMO</name>
<proteinExistence type="predicted"/>
<evidence type="ECO:0000259" key="1">
    <source>
        <dbReference type="PROSITE" id="PS50011"/>
    </source>
</evidence>
<comment type="caution">
    <text evidence="2">The sequence shown here is derived from an EMBL/GenBank/DDBJ whole genome shotgun (WGS) entry which is preliminary data.</text>
</comment>
<evidence type="ECO:0000313" key="2">
    <source>
        <dbReference type="EMBL" id="CAG8710411.1"/>
    </source>
</evidence>
<keyword evidence="3" id="KW-1185">Reference proteome</keyword>
<dbReference type="GO" id="GO:0004672">
    <property type="term" value="F:protein kinase activity"/>
    <property type="evidence" value="ECO:0007669"/>
    <property type="project" value="InterPro"/>
</dbReference>
<dbReference type="InterPro" id="IPR052396">
    <property type="entry name" value="Meiotic_Drive_Suppr_Kinase"/>
</dbReference>
<dbReference type="PROSITE" id="PS00109">
    <property type="entry name" value="PROTEIN_KINASE_TYR"/>
    <property type="match status" value="1"/>
</dbReference>
<evidence type="ECO:0000313" key="3">
    <source>
        <dbReference type="Proteomes" id="UP000789375"/>
    </source>
</evidence>
<gene>
    <name evidence="2" type="ORF">FMOSSE_LOCUS14286</name>
</gene>
<dbReference type="PANTHER" id="PTHR37171">
    <property type="entry name" value="SERINE/THREONINE-PROTEIN KINASE YRZF-RELATED"/>
    <property type="match status" value="1"/>
</dbReference>
<dbReference type="InterPro" id="IPR011009">
    <property type="entry name" value="Kinase-like_dom_sf"/>
</dbReference>
<dbReference type="AlphaFoldDB" id="A0A9N9N8E7"/>
<dbReference type="InterPro" id="IPR000719">
    <property type="entry name" value="Prot_kinase_dom"/>
</dbReference>
<dbReference type="PROSITE" id="PS50011">
    <property type="entry name" value="PROTEIN_KINASE_DOM"/>
    <property type="match status" value="1"/>
</dbReference>
<organism evidence="2 3">
    <name type="scientific">Funneliformis mosseae</name>
    <name type="common">Endomycorrhizal fungus</name>
    <name type="synonym">Glomus mosseae</name>
    <dbReference type="NCBI Taxonomy" id="27381"/>
    <lineage>
        <taxon>Eukaryota</taxon>
        <taxon>Fungi</taxon>
        <taxon>Fungi incertae sedis</taxon>
        <taxon>Mucoromycota</taxon>
        <taxon>Glomeromycotina</taxon>
        <taxon>Glomeromycetes</taxon>
        <taxon>Glomerales</taxon>
        <taxon>Glomeraceae</taxon>
        <taxon>Funneliformis</taxon>
    </lineage>
</organism>
<dbReference type="Gene3D" id="1.10.510.10">
    <property type="entry name" value="Transferase(Phosphotransferase) domain 1"/>
    <property type="match status" value="1"/>
</dbReference>
<accession>A0A9N9N8E7</accession>
<protein>
    <submittedName>
        <fullName evidence="2">13849_t:CDS:1</fullName>
    </submittedName>
</protein>
<dbReference type="PANTHER" id="PTHR37171:SF1">
    <property type="entry name" value="SERINE_THREONINE-PROTEIN KINASE YRZF-RELATED"/>
    <property type="match status" value="1"/>
</dbReference>
<sequence length="420" mass="48103">SSTLRLVNIKMTETADQLLSRVVPVCQWLPQNLPNPSSTLSVYPLFPETVREWTGFFRGIRITRFGFPRGQFPLHATNSRLLRVEDDAKIRLYYNVLTPVEALLPAQGEGATFCATPPGFSDLSDHVLYYNLWDVYRSVDRDRIRNRDPNMKFKKRILSQAFGKMAYNGLHYCILSNYSDTYFLKWEEASPTNLYATRVVRPNDINPTLRECVYYISQLALADNVGNRLGRVEKSSLKQTGSKKRAVPSSSKGITTIDEYIGGGTFGKVFSGKYHGQEVAWKTCNAYKEKEKKEILRVEANVYSILKKCQEHAIPHLFYEGYVFDGYLYALALQLIEDARHIVPAVLTIEEKETIVKQLESIHSYGVLHNDIAQRNILFEPKSNHFFFIDLGLSEFVVTESLKLRNEEEIKKIVTTLTTI</sequence>
<feature type="domain" description="Protein kinase" evidence="1">
    <location>
        <begin position="255"/>
        <end position="420"/>
    </location>
</feature>
<feature type="non-terminal residue" evidence="2">
    <location>
        <position position="420"/>
    </location>
</feature>